<dbReference type="GO" id="GO:0045332">
    <property type="term" value="P:phospholipid translocation"/>
    <property type="evidence" value="ECO:0007669"/>
    <property type="project" value="TreeGrafter"/>
</dbReference>
<dbReference type="InterPro" id="IPR032631">
    <property type="entry name" value="P-type_ATPase_N"/>
</dbReference>
<protein>
    <recommendedName>
        <fullName evidence="1">P-type ATPase N-terminal domain-containing protein</fullName>
    </recommendedName>
</protein>
<dbReference type="SUPFAM" id="SSF81665">
    <property type="entry name" value="Calcium ATPase, transmembrane domain M"/>
    <property type="match status" value="1"/>
</dbReference>
<dbReference type="Ensembl" id="ENSSGRT00000041938.1">
    <property type="protein sequence ID" value="ENSSGRP00000039120.1"/>
    <property type="gene ID" value="ENSSGRG00000021424.1"/>
</dbReference>
<reference evidence="2" key="2">
    <citation type="submission" date="2025-09" db="UniProtKB">
        <authorList>
            <consortium name="Ensembl"/>
        </authorList>
    </citation>
    <scope>IDENTIFICATION</scope>
</reference>
<dbReference type="InParanoid" id="A0A672MPY8"/>
<feature type="domain" description="P-type ATPase N-terminal" evidence="1">
    <location>
        <begin position="70"/>
        <end position="128"/>
    </location>
</feature>
<dbReference type="PANTHER" id="PTHR24092">
    <property type="entry name" value="PROBABLE PHOSPHOLIPID-TRANSPORTING ATPASE"/>
    <property type="match status" value="1"/>
</dbReference>
<evidence type="ECO:0000313" key="2">
    <source>
        <dbReference type="Ensembl" id="ENSSGRP00000039120.1"/>
    </source>
</evidence>
<dbReference type="Pfam" id="PF16209">
    <property type="entry name" value="PhoLip_ATPase_N"/>
    <property type="match status" value="1"/>
</dbReference>
<accession>A0A672MPY8</accession>
<name>A0A672MPY8_SINGR</name>
<keyword evidence="3" id="KW-1185">Reference proteome</keyword>
<sequence length="176" mass="20554">FMMPGSVSWIRSKNLPKLAGPFLQTVSLERKSPAAMIQQLELDQAGMAKDLTKNRRVVMPSWTEHEEIKELQQFYSRNKVRTTKYTFISFIPKNLFEQLHRFANVYFVFLGALNFVPIVNAFQPEISIIPIVFVMSITAVKDLWEDQRRKKSDQQVNNFIWICMVKCQSYTVSLNL</sequence>
<dbReference type="GO" id="GO:0140326">
    <property type="term" value="F:ATPase-coupled intramembrane lipid transporter activity"/>
    <property type="evidence" value="ECO:0007669"/>
    <property type="project" value="TreeGrafter"/>
</dbReference>
<organism evidence="2 3">
    <name type="scientific">Sinocyclocheilus grahami</name>
    <name type="common">Dianchi golden-line fish</name>
    <name type="synonym">Barbus grahami</name>
    <dbReference type="NCBI Taxonomy" id="75366"/>
    <lineage>
        <taxon>Eukaryota</taxon>
        <taxon>Metazoa</taxon>
        <taxon>Chordata</taxon>
        <taxon>Craniata</taxon>
        <taxon>Vertebrata</taxon>
        <taxon>Euteleostomi</taxon>
        <taxon>Actinopterygii</taxon>
        <taxon>Neopterygii</taxon>
        <taxon>Teleostei</taxon>
        <taxon>Ostariophysi</taxon>
        <taxon>Cypriniformes</taxon>
        <taxon>Cyprinidae</taxon>
        <taxon>Cyprininae</taxon>
        <taxon>Sinocyclocheilus</taxon>
    </lineage>
</organism>
<dbReference type="GO" id="GO:0005886">
    <property type="term" value="C:plasma membrane"/>
    <property type="evidence" value="ECO:0007669"/>
    <property type="project" value="TreeGrafter"/>
</dbReference>
<dbReference type="InterPro" id="IPR023298">
    <property type="entry name" value="ATPase_P-typ_TM_dom_sf"/>
</dbReference>
<evidence type="ECO:0000259" key="1">
    <source>
        <dbReference type="Pfam" id="PF16209"/>
    </source>
</evidence>
<proteinExistence type="predicted"/>
<dbReference type="AlphaFoldDB" id="A0A672MPY8"/>
<evidence type="ECO:0000313" key="3">
    <source>
        <dbReference type="Proteomes" id="UP000472262"/>
    </source>
</evidence>
<dbReference type="Proteomes" id="UP000472262">
    <property type="component" value="Unassembled WGS sequence"/>
</dbReference>
<dbReference type="PANTHER" id="PTHR24092:SF218">
    <property type="entry name" value="PHOSPHOLIPID-TRANSPORTING ATPASE"/>
    <property type="match status" value="1"/>
</dbReference>
<reference evidence="2" key="1">
    <citation type="submission" date="2025-08" db="UniProtKB">
        <authorList>
            <consortium name="Ensembl"/>
        </authorList>
    </citation>
    <scope>IDENTIFICATION</scope>
</reference>